<dbReference type="VEuPathDB" id="VectorBase:LDEU009108"/>
<keyword evidence="7" id="KW-1185">Reference proteome</keyword>
<accession>A0A443S5W4</accession>
<dbReference type="PANTHER" id="PTHR43667:SF1">
    <property type="entry name" value="CYCLOPROPANE-FATTY-ACYL-PHOSPHOLIPID SYNTHASE"/>
    <property type="match status" value="1"/>
</dbReference>
<dbReference type="AlphaFoldDB" id="A0A443S5W4"/>
<keyword evidence="3" id="KW-0949">S-adenosyl-L-methionine</keyword>
<evidence type="ECO:0000256" key="3">
    <source>
        <dbReference type="ARBA" id="ARBA00022691"/>
    </source>
</evidence>
<comment type="caution">
    <text evidence="6">The sequence shown here is derived from an EMBL/GenBank/DDBJ whole genome shotgun (WGS) entry which is preliminary data.</text>
</comment>
<evidence type="ECO:0000313" key="7">
    <source>
        <dbReference type="Proteomes" id="UP000288716"/>
    </source>
</evidence>
<evidence type="ECO:0000313" key="6">
    <source>
        <dbReference type="EMBL" id="RWS22932.1"/>
    </source>
</evidence>
<keyword evidence="1" id="KW-0489">Methyltransferase</keyword>
<dbReference type="STRING" id="299467.A0A443S5W4"/>
<keyword evidence="5" id="KW-1133">Transmembrane helix</keyword>
<gene>
    <name evidence="6" type="ORF">B4U80_14888</name>
</gene>
<dbReference type="SUPFAM" id="SSF53335">
    <property type="entry name" value="S-adenosyl-L-methionine-dependent methyltransferases"/>
    <property type="match status" value="1"/>
</dbReference>
<evidence type="ECO:0000256" key="4">
    <source>
        <dbReference type="ARBA" id="ARBA00023098"/>
    </source>
</evidence>
<dbReference type="PANTHER" id="PTHR43667">
    <property type="entry name" value="CYCLOPROPANE-FATTY-ACYL-PHOSPHOLIPID SYNTHASE"/>
    <property type="match status" value="1"/>
</dbReference>
<evidence type="ECO:0000256" key="1">
    <source>
        <dbReference type="ARBA" id="ARBA00022603"/>
    </source>
</evidence>
<dbReference type="OrthoDB" id="8300214at2759"/>
<dbReference type="Proteomes" id="UP000288716">
    <property type="component" value="Unassembled WGS sequence"/>
</dbReference>
<keyword evidence="5" id="KW-0812">Transmembrane</keyword>
<dbReference type="GO" id="GO:0008168">
    <property type="term" value="F:methyltransferase activity"/>
    <property type="evidence" value="ECO:0007669"/>
    <property type="project" value="UniProtKB-KW"/>
</dbReference>
<organism evidence="6 7">
    <name type="scientific">Leptotrombidium deliense</name>
    <dbReference type="NCBI Taxonomy" id="299467"/>
    <lineage>
        <taxon>Eukaryota</taxon>
        <taxon>Metazoa</taxon>
        <taxon>Ecdysozoa</taxon>
        <taxon>Arthropoda</taxon>
        <taxon>Chelicerata</taxon>
        <taxon>Arachnida</taxon>
        <taxon>Acari</taxon>
        <taxon>Acariformes</taxon>
        <taxon>Trombidiformes</taxon>
        <taxon>Prostigmata</taxon>
        <taxon>Anystina</taxon>
        <taxon>Parasitengona</taxon>
        <taxon>Trombiculoidea</taxon>
        <taxon>Trombiculidae</taxon>
        <taxon>Leptotrombidium</taxon>
    </lineage>
</organism>
<protein>
    <submittedName>
        <fullName evidence="6">Cyclopropane-fatty-acyl-phospholipid synthase-like protein</fullName>
    </submittedName>
</protein>
<evidence type="ECO:0000256" key="2">
    <source>
        <dbReference type="ARBA" id="ARBA00022679"/>
    </source>
</evidence>
<feature type="transmembrane region" description="Helical" evidence="5">
    <location>
        <begin position="7"/>
        <end position="28"/>
    </location>
</feature>
<dbReference type="InterPro" id="IPR029063">
    <property type="entry name" value="SAM-dependent_MTases_sf"/>
</dbReference>
<keyword evidence="5" id="KW-0472">Membrane</keyword>
<reference evidence="6 7" key="1">
    <citation type="journal article" date="2018" name="Gigascience">
        <title>Genomes of trombidid mites reveal novel predicted allergens and laterally-transferred genes associated with secondary metabolism.</title>
        <authorList>
            <person name="Dong X."/>
            <person name="Chaisiri K."/>
            <person name="Xia D."/>
            <person name="Armstrong S.D."/>
            <person name="Fang Y."/>
            <person name="Donnelly M.J."/>
            <person name="Kadowaki T."/>
            <person name="McGarry J.W."/>
            <person name="Darby A.C."/>
            <person name="Makepeace B.L."/>
        </authorList>
    </citation>
    <scope>NUCLEOTIDE SEQUENCE [LARGE SCALE GENOMIC DNA]</scope>
    <source>
        <strain evidence="6">UoL-UT</strain>
    </source>
</reference>
<dbReference type="Gene3D" id="3.40.50.150">
    <property type="entry name" value="Vaccinia Virus protein VP39"/>
    <property type="match status" value="1"/>
</dbReference>
<dbReference type="InterPro" id="IPR050723">
    <property type="entry name" value="CFA/CMAS"/>
</dbReference>
<proteinExistence type="predicted"/>
<keyword evidence="2" id="KW-0808">Transferase</keyword>
<name>A0A443S5W4_9ACAR</name>
<evidence type="ECO:0000256" key="5">
    <source>
        <dbReference type="SAM" id="Phobius"/>
    </source>
</evidence>
<dbReference type="GO" id="GO:0032259">
    <property type="term" value="P:methylation"/>
    <property type="evidence" value="ECO:0007669"/>
    <property type="project" value="UniProtKB-KW"/>
</dbReference>
<dbReference type="EMBL" id="NCKV01007546">
    <property type="protein sequence ID" value="RWS22932.1"/>
    <property type="molecule type" value="Genomic_DNA"/>
</dbReference>
<sequence>MFKLLKYFAFYTISLLLELFRITIYYSVIPFVPLIKYFIEEELKRNDIHDFTVKDDRIFQMIASSPIIGFMQAYINGYFECNNLLQLHEKLAKSRMTAVGFLHPYNFIKSDLKYYLRLQNQESAYEDGGKGYDVNIELIEKLFIGDCHGISCPYFRGAETLEEAYTESSFVIEDWQNYGNHFAIAFEKLYERIESQKDAVINKYGVQFYRGVQISNAMAYSGFLSRRAHVWHIVFSKNGIFGGYDSEN</sequence>
<dbReference type="GO" id="GO:0006629">
    <property type="term" value="P:lipid metabolic process"/>
    <property type="evidence" value="ECO:0007669"/>
    <property type="project" value="UniProtKB-KW"/>
</dbReference>
<keyword evidence="4" id="KW-0443">Lipid metabolism</keyword>